<dbReference type="Ensembl" id="ENSOABT00000073783.1">
    <property type="protein sequence ID" value="ENSOABP00000066333.1"/>
    <property type="gene ID" value="ENSOABG00000010418.2"/>
</dbReference>
<dbReference type="PANTHER" id="PTHR24020">
    <property type="entry name" value="COLLAGEN ALPHA"/>
    <property type="match status" value="1"/>
</dbReference>
<dbReference type="PRINTS" id="PR00453">
    <property type="entry name" value="VWFADOMAIN"/>
</dbReference>
<dbReference type="InterPro" id="IPR050525">
    <property type="entry name" value="ECM_Assembly_Org"/>
</dbReference>
<evidence type="ECO:0000313" key="3">
    <source>
        <dbReference type="Proteomes" id="UP000472276"/>
    </source>
</evidence>
<proteinExistence type="predicted"/>
<reference evidence="2" key="3">
    <citation type="submission" date="2025-09" db="UniProtKB">
        <authorList>
            <consortium name="Ensembl"/>
        </authorList>
    </citation>
    <scope>IDENTIFICATION</scope>
</reference>
<dbReference type="AlphaFoldDB" id="A0AAZ1XFC1"/>
<dbReference type="PROSITE" id="PS50234">
    <property type="entry name" value="VWFA"/>
    <property type="match status" value="1"/>
</dbReference>
<protein>
    <recommendedName>
        <fullName evidence="1">VWFA domain-containing protein</fullName>
    </recommendedName>
</protein>
<sequence length="202" mass="22737">MFLVTSSFKLFNIFPPERTNKAVEVVFLFDGSASLDEIEFNKNKDFIVEIMGSLRDTPVTVIIQLIKLFIFAAVQFSSTVHKVFDFNDYAAGRALDKLMKEKHLKSLTNTHRGSIQLLDNEHCICASPDVTKVLILITDGDPSDTDRRGIIKRYDDKNITRLVVGVGCDVLHQSQQKKHHVVSLSTNSSADFSSQSSFYFPC</sequence>
<gene>
    <name evidence="2" type="primary">LOC116320255</name>
</gene>
<dbReference type="InterPro" id="IPR002035">
    <property type="entry name" value="VWF_A"/>
</dbReference>
<dbReference type="SMART" id="SM00327">
    <property type="entry name" value="VWA"/>
    <property type="match status" value="1"/>
</dbReference>
<name>A0AAZ1XFC1_OREAU</name>
<evidence type="ECO:0000259" key="1">
    <source>
        <dbReference type="PROSITE" id="PS50234"/>
    </source>
</evidence>
<dbReference type="SUPFAM" id="SSF53300">
    <property type="entry name" value="vWA-like"/>
    <property type="match status" value="1"/>
</dbReference>
<dbReference type="Pfam" id="PF00092">
    <property type="entry name" value="VWA"/>
    <property type="match status" value="1"/>
</dbReference>
<keyword evidence="3" id="KW-1185">Reference proteome</keyword>
<dbReference type="InterPro" id="IPR036465">
    <property type="entry name" value="vWFA_dom_sf"/>
</dbReference>
<reference evidence="2" key="2">
    <citation type="submission" date="2025-08" db="UniProtKB">
        <authorList>
            <consortium name="Ensembl"/>
        </authorList>
    </citation>
    <scope>IDENTIFICATION</scope>
</reference>
<accession>A0AAZ1XFC1</accession>
<organism evidence="2 3">
    <name type="scientific">Oreochromis aureus</name>
    <name type="common">Israeli tilapia</name>
    <name type="synonym">Chromis aureus</name>
    <dbReference type="NCBI Taxonomy" id="47969"/>
    <lineage>
        <taxon>Eukaryota</taxon>
        <taxon>Metazoa</taxon>
        <taxon>Chordata</taxon>
        <taxon>Craniata</taxon>
        <taxon>Vertebrata</taxon>
        <taxon>Euteleostomi</taxon>
        <taxon>Actinopterygii</taxon>
        <taxon>Neopterygii</taxon>
        <taxon>Teleostei</taxon>
        <taxon>Neoteleostei</taxon>
        <taxon>Acanthomorphata</taxon>
        <taxon>Ovalentaria</taxon>
        <taxon>Cichlomorphae</taxon>
        <taxon>Cichliformes</taxon>
        <taxon>Cichlidae</taxon>
        <taxon>African cichlids</taxon>
        <taxon>Pseudocrenilabrinae</taxon>
        <taxon>Oreochromini</taxon>
        <taxon>Oreochromis</taxon>
    </lineage>
</organism>
<dbReference type="Proteomes" id="UP000472276">
    <property type="component" value="Unassembled WGS sequence"/>
</dbReference>
<reference evidence="3" key="1">
    <citation type="submission" date="2020-03" db="EMBL/GenBank/DDBJ databases">
        <title>Evolution of repeat sequences and sex chromosomes of tilapia species revealed by chromosome-level genomes.</title>
        <authorList>
            <person name="Xu L."/>
            <person name="Tao W."/>
            <person name="Wang D."/>
            <person name="Zhou Q."/>
        </authorList>
    </citation>
    <scope>NUCLEOTIDE SEQUENCE [LARGE SCALE GENOMIC DNA]</scope>
    <source>
        <strain evidence="3">Israel</strain>
    </source>
</reference>
<dbReference type="PANTHER" id="PTHR24020:SF20">
    <property type="entry name" value="PH DOMAIN-CONTAINING PROTEIN"/>
    <property type="match status" value="1"/>
</dbReference>
<dbReference type="Gene3D" id="3.40.50.410">
    <property type="entry name" value="von Willebrand factor, type A domain"/>
    <property type="match status" value="1"/>
</dbReference>
<feature type="domain" description="VWFA" evidence="1">
    <location>
        <begin position="24"/>
        <end position="167"/>
    </location>
</feature>
<evidence type="ECO:0000313" key="2">
    <source>
        <dbReference type="Ensembl" id="ENSOABP00000066333.1"/>
    </source>
</evidence>